<dbReference type="InterPro" id="IPR004090">
    <property type="entry name" value="Chemotax_Me-accpt_rcpt"/>
</dbReference>
<dbReference type="Gene3D" id="1.10.287.950">
    <property type="entry name" value="Methyl-accepting chemotaxis protein"/>
    <property type="match status" value="1"/>
</dbReference>
<comment type="caution">
    <text evidence="11">The sequence shown here is derived from an EMBL/GenBank/DDBJ whole genome shotgun (WGS) entry which is preliminary data.</text>
</comment>
<dbReference type="SMART" id="SM00304">
    <property type="entry name" value="HAMP"/>
    <property type="match status" value="1"/>
</dbReference>
<sequence length="716" mass="78809">MRLHSDAMNLSDRERGWLPWFGAMGKVRMAWSCYLNRDSYPVNEQIFESIARTRREALIAWAENKWTFLRGMAESLDSLPLEPARAILTATDSRLREISELAIVSSSGEVLASTVSNRVGTRDLSPTAVARGVQAPFLHGPYRDPVTQSLGATTSRFHDAVTLMFYQPIQLADGKPAALCARVPNDVMSDLIQREAGHVFEESGDNYLFMIDSHFDPSIPPGTALSRSRFEDATFSHGDNLKDGIDTGFGTVRIREHTEFEIRFTDPATGKLHPGVRETIARGENLYVKYPGYSDYRHIPVIGKGVTFQVPGSPDRWGMMCEGDLEEVYRKRSLGYRLTSRFALMVALMWLANVSMAALAVPLWLEAAVNAGVALVAVLLFRASMARPLARRLSAMAEVIRNIAEGGGNLRQRLDLATMARDETGDLARWINSFIDSLDGMVGQVIRLATESRVASEQLMSQNRFADERIRQVSGDIEQMLAGANQQKGEIDQASETAAGMRSGLQLVVARAREQYARVSEETRGLRDVIDRSAESIRAANSRTDEISKTAEVINDIAAQTNLLALNAAIEAARAGESGRGFAVVADEVRQLASRTSRATEEIGERLLRVKEETQRAVQTMEAGMADMARRLAQTEAAAEDSDELTQMVERLFRTIEGIAETNGVQSAQTESVASSAGEMNRVIAELEDSSRLTHSAAHKLKHLTGLFQVSEGATH</sequence>
<evidence type="ECO:0000256" key="5">
    <source>
        <dbReference type="ARBA" id="ARBA00023224"/>
    </source>
</evidence>
<gene>
    <name evidence="11" type="ORF">RYS15_10025</name>
</gene>
<dbReference type="CDD" id="cd06225">
    <property type="entry name" value="HAMP"/>
    <property type="match status" value="1"/>
</dbReference>
<dbReference type="PRINTS" id="PR00260">
    <property type="entry name" value="CHEMTRNSDUCR"/>
</dbReference>
<evidence type="ECO:0000256" key="2">
    <source>
        <dbReference type="ARBA" id="ARBA00022692"/>
    </source>
</evidence>
<evidence type="ECO:0000256" key="7">
    <source>
        <dbReference type="PROSITE-ProRule" id="PRU00284"/>
    </source>
</evidence>
<comment type="similarity">
    <text evidence="6">Belongs to the methyl-accepting chemotaxis (MCP) protein family.</text>
</comment>
<comment type="subcellular location">
    <subcellularLocation>
        <location evidence="1">Membrane</location>
    </subcellularLocation>
</comment>
<dbReference type="InterPro" id="IPR003660">
    <property type="entry name" value="HAMP_dom"/>
</dbReference>
<dbReference type="PANTHER" id="PTHR32089:SF112">
    <property type="entry name" value="LYSOZYME-LIKE PROTEIN-RELATED"/>
    <property type="match status" value="1"/>
</dbReference>
<dbReference type="Pfam" id="PF00015">
    <property type="entry name" value="MCPsignal"/>
    <property type="match status" value="1"/>
</dbReference>
<feature type="domain" description="HAMP" evidence="10">
    <location>
        <begin position="387"/>
        <end position="443"/>
    </location>
</feature>
<keyword evidence="5 7" id="KW-0807">Transducer</keyword>
<evidence type="ECO:0000256" key="3">
    <source>
        <dbReference type="ARBA" id="ARBA00022989"/>
    </source>
</evidence>
<feature type="domain" description="Methyl-accepting transducer" evidence="9">
    <location>
        <begin position="441"/>
        <end position="681"/>
    </location>
</feature>
<keyword evidence="4 8" id="KW-0472">Membrane</keyword>
<feature type="transmembrane region" description="Helical" evidence="8">
    <location>
        <begin position="342"/>
        <end position="361"/>
    </location>
</feature>
<name>A0ABU3VZ84_9GAMM</name>
<evidence type="ECO:0000313" key="12">
    <source>
        <dbReference type="Proteomes" id="UP001269819"/>
    </source>
</evidence>
<evidence type="ECO:0000256" key="6">
    <source>
        <dbReference type="ARBA" id="ARBA00029447"/>
    </source>
</evidence>
<organism evidence="11 12">
    <name type="scientific">Marinobacter xestospongiae</name>
    <dbReference type="NCBI Taxonomy" id="994319"/>
    <lineage>
        <taxon>Bacteria</taxon>
        <taxon>Pseudomonadati</taxon>
        <taxon>Pseudomonadota</taxon>
        <taxon>Gammaproteobacteria</taxon>
        <taxon>Pseudomonadales</taxon>
        <taxon>Marinobacteraceae</taxon>
        <taxon>Marinobacter</taxon>
    </lineage>
</organism>
<evidence type="ECO:0000256" key="1">
    <source>
        <dbReference type="ARBA" id="ARBA00004370"/>
    </source>
</evidence>
<keyword evidence="12" id="KW-1185">Reference proteome</keyword>
<evidence type="ECO:0000259" key="10">
    <source>
        <dbReference type="PROSITE" id="PS50885"/>
    </source>
</evidence>
<evidence type="ECO:0000256" key="8">
    <source>
        <dbReference type="SAM" id="Phobius"/>
    </source>
</evidence>
<dbReference type="Pfam" id="PF00672">
    <property type="entry name" value="HAMP"/>
    <property type="match status" value="1"/>
</dbReference>
<evidence type="ECO:0000259" key="9">
    <source>
        <dbReference type="PROSITE" id="PS50111"/>
    </source>
</evidence>
<feature type="transmembrane region" description="Helical" evidence="8">
    <location>
        <begin position="367"/>
        <end position="385"/>
    </location>
</feature>
<dbReference type="PROSITE" id="PS50111">
    <property type="entry name" value="CHEMOTAXIS_TRANSDUC_2"/>
    <property type="match status" value="1"/>
</dbReference>
<proteinExistence type="inferred from homology"/>
<dbReference type="PANTHER" id="PTHR32089">
    <property type="entry name" value="METHYL-ACCEPTING CHEMOTAXIS PROTEIN MCPB"/>
    <property type="match status" value="1"/>
</dbReference>
<dbReference type="SMART" id="SM00283">
    <property type="entry name" value="MA"/>
    <property type="match status" value="1"/>
</dbReference>
<keyword evidence="3 8" id="KW-1133">Transmembrane helix</keyword>
<keyword evidence="2 8" id="KW-0812">Transmembrane</keyword>
<dbReference type="Proteomes" id="UP001269819">
    <property type="component" value="Unassembled WGS sequence"/>
</dbReference>
<dbReference type="SUPFAM" id="SSF58104">
    <property type="entry name" value="Methyl-accepting chemotaxis protein (MCP) signaling domain"/>
    <property type="match status" value="1"/>
</dbReference>
<dbReference type="InterPro" id="IPR004089">
    <property type="entry name" value="MCPsignal_dom"/>
</dbReference>
<dbReference type="EMBL" id="JAWIIJ010000006">
    <property type="protein sequence ID" value="MDV2079026.1"/>
    <property type="molecule type" value="Genomic_DNA"/>
</dbReference>
<evidence type="ECO:0000313" key="11">
    <source>
        <dbReference type="EMBL" id="MDV2079026.1"/>
    </source>
</evidence>
<evidence type="ECO:0000256" key="4">
    <source>
        <dbReference type="ARBA" id="ARBA00023136"/>
    </source>
</evidence>
<dbReference type="PROSITE" id="PS50885">
    <property type="entry name" value="HAMP"/>
    <property type="match status" value="1"/>
</dbReference>
<dbReference type="RefSeq" id="WP_316973676.1">
    <property type="nucleotide sequence ID" value="NZ_JAWIIJ010000006.1"/>
</dbReference>
<protein>
    <submittedName>
        <fullName evidence="11">Methyl-accepting chemotaxis protein</fullName>
    </submittedName>
</protein>
<accession>A0ABU3VZ84</accession>
<reference evidence="11 12" key="1">
    <citation type="submission" date="2023-10" db="EMBL/GenBank/DDBJ databases">
        <title>Characteristics and mechanism of a salt-tolerant marine origin heterotrophic nitrifying- aerobic denitrifying bacteria Marinobacter xestospongiae HN1.</title>
        <authorList>
            <person name="Qi R."/>
        </authorList>
    </citation>
    <scope>NUCLEOTIDE SEQUENCE [LARGE SCALE GENOMIC DNA]</scope>
    <source>
        <strain evidence="11 12">HN1</strain>
    </source>
</reference>